<evidence type="ECO:0000256" key="1">
    <source>
        <dbReference type="SAM" id="MobiDB-lite"/>
    </source>
</evidence>
<sequence length="85" mass="9365">MRAGLLPIADGSGDSGFPRRSESSSSPYRHPAPPPTIDDHYPYITEDEYQAFYTPPNRLPPGGPGDLIRTEPSCLMRQPVRPRSA</sequence>
<organism evidence="2 3">
    <name type="scientific">Mycolicibacterium doricum</name>
    <dbReference type="NCBI Taxonomy" id="126673"/>
    <lineage>
        <taxon>Bacteria</taxon>
        <taxon>Bacillati</taxon>
        <taxon>Actinomycetota</taxon>
        <taxon>Actinomycetes</taxon>
        <taxon>Mycobacteriales</taxon>
        <taxon>Mycobacteriaceae</taxon>
        <taxon>Mycolicibacterium</taxon>
    </lineage>
</organism>
<feature type="region of interest" description="Disordered" evidence="1">
    <location>
        <begin position="1"/>
        <end position="40"/>
    </location>
</feature>
<feature type="region of interest" description="Disordered" evidence="1">
    <location>
        <begin position="54"/>
        <end position="85"/>
    </location>
</feature>
<dbReference type="STRING" id="126673.AWC01_09010"/>
<accession>A0A1X1TBW2</accession>
<gene>
    <name evidence="2" type="ORF">AWC01_09010</name>
</gene>
<dbReference type="EMBL" id="LQOS01000024">
    <property type="protein sequence ID" value="ORV42017.1"/>
    <property type="molecule type" value="Genomic_DNA"/>
</dbReference>
<comment type="caution">
    <text evidence="2">The sequence shown here is derived from an EMBL/GenBank/DDBJ whole genome shotgun (WGS) entry which is preliminary data.</text>
</comment>
<proteinExistence type="predicted"/>
<protein>
    <submittedName>
        <fullName evidence="2">Uncharacterized protein</fullName>
    </submittedName>
</protein>
<keyword evidence="3" id="KW-1185">Reference proteome</keyword>
<evidence type="ECO:0000313" key="3">
    <source>
        <dbReference type="Proteomes" id="UP000193564"/>
    </source>
</evidence>
<dbReference type="AlphaFoldDB" id="A0A1X1TBW2"/>
<reference evidence="2 3" key="1">
    <citation type="submission" date="2016-01" db="EMBL/GenBank/DDBJ databases">
        <title>The new phylogeny of the genus Mycobacterium.</title>
        <authorList>
            <person name="Tarcisio F."/>
            <person name="Conor M."/>
            <person name="Antonella G."/>
            <person name="Elisabetta G."/>
            <person name="Giulia F.S."/>
            <person name="Sara T."/>
            <person name="Anna F."/>
            <person name="Clotilde B."/>
            <person name="Roberto B."/>
            <person name="Veronica D.S."/>
            <person name="Fabio R."/>
            <person name="Monica P."/>
            <person name="Olivier J."/>
            <person name="Enrico T."/>
            <person name="Nicola S."/>
        </authorList>
    </citation>
    <scope>NUCLEOTIDE SEQUENCE [LARGE SCALE GENOMIC DNA]</scope>
    <source>
        <strain evidence="2 3">DSM 44339</strain>
    </source>
</reference>
<evidence type="ECO:0000313" key="2">
    <source>
        <dbReference type="EMBL" id="ORV42017.1"/>
    </source>
</evidence>
<name>A0A1X1TBW2_9MYCO</name>
<dbReference type="Proteomes" id="UP000193564">
    <property type="component" value="Unassembled WGS sequence"/>
</dbReference>